<dbReference type="PANTHER" id="PTHR16943">
    <property type="entry name" value="2-METHYLCITRATE DEHYDRATASE-RELATED"/>
    <property type="match status" value="1"/>
</dbReference>
<name>A0A8J6M7Y3_9FIRM</name>
<dbReference type="InterPro" id="IPR036148">
    <property type="entry name" value="MmgE/PrpD_sf"/>
</dbReference>
<keyword evidence="5" id="KW-1185">Reference proteome</keyword>
<dbReference type="PANTHER" id="PTHR16943:SF8">
    <property type="entry name" value="2-METHYLCITRATE DEHYDRATASE"/>
    <property type="match status" value="1"/>
</dbReference>
<comment type="caution">
    <text evidence="4">The sequence shown here is derived from an EMBL/GenBank/DDBJ whole genome shotgun (WGS) entry which is preliminary data.</text>
</comment>
<dbReference type="Pfam" id="PF19305">
    <property type="entry name" value="MmgE_PrpD_C"/>
    <property type="match status" value="1"/>
</dbReference>
<organism evidence="4 5">
    <name type="scientific">Lawsonibacter hominis</name>
    <dbReference type="NCBI Taxonomy" id="2763053"/>
    <lineage>
        <taxon>Bacteria</taxon>
        <taxon>Bacillati</taxon>
        <taxon>Bacillota</taxon>
        <taxon>Clostridia</taxon>
        <taxon>Eubacteriales</taxon>
        <taxon>Oscillospiraceae</taxon>
        <taxon>Lawsonibacter</taxon>
    </lineage>
</organism>
<dbReference type="EMBL" id="JACOPP010000003">
    <property type="protein sequence ID" value="MBC5732876.1"/>
    <property type="molecule type" value="Genomic_DNA"/>
</dbReference>
<dbReference type="SUPFAM" id="SSF103378">
    <property type="entry name" value="2-methylcitrate dehydratase PrpD"/>
    <property type="match status" value="1"/>
</dbReference>
<dbReference type="InterPro" id="IPR005656">
    <property type="entry name" value="MmgE_PrpD"/>
</dbReference>
<reference evidence="4" key="1">
    <citation type="submission" date="2020-08" db="EMBL/GenBank/DDBJ databases">
        <title>Genome public.</title>
        <authorList>
            <person name="Liu C."/>
            <person name="Sun Q."/>
        </authorList>
    </citation>
    <scope>NUCLEOTIDE SEQUENCE</scope>
    <source>
        <strain evidence="4">NSJ-51</strain>
    </source>
</reference>
<evidence type="ECO:0000313" key="4">
    <source>
        <dbReference type="EMBL" id="MBC5732876.1"/>
    </source>
</evidence>
<dbReference type="Gene3D" id="1.10.4100.10">
    <property type="entry name" value="2-methylcitrate dehydratase PrpD"/>
    <property type="match status" value="1"/>
</dbReference>
<feature type="domain" description="MmgE/PrpD N-terminal" evidence="2">
    <location>
        <begin position="12"/>
        <end position="252"/>
    </location>
</feature>
<dbReference type="InterPro" id="IPR042183">
    <property type="entry name" value="MmgE/PrpD_sf_1"/>
</dbReference>
<protein>
    <submittedName>
        <fullName evidence="4">MmgE/PrpD family protein</fullName>
    </submittedName>
</protein>
<evidence type="ECO:0000256" key="1">
    <source>
        <dbReference type="ARBA" id="ARBA00006174"/>
    </source>
</evidence>
<dbReference type="Gene3D" id="3.30.1330.120">
    <property type="entry name" value="2-methylcitrate dehydratase PrpD"/>
    <property type="match status" value="1"/>
</dbReference>
<feature type="domain" description="MmgE/PrpD C-terminal" evidence="3">
    <location>
        <begin position="279"/>
        <end position="452"/>
    </location>
</feature>
<evidence type="ECO:0000259" key="3">
    <source>
        <dbReference type="Pfam" id="PF19305"/>
    </source>
</evidence>
<dbReference type="AlphaFoldDB" id="A0A8J6M7Y3"/>
<accession>A0A8J6M7Y3</accession>
<dbReference type="Proteomes" id="UP000661435">
    <property type="component" value="Unassembled WGS sequence"/>
</dbReference>
<dbReference type="InterPro" id="IPR045337">
    <property type="entry name" value="MmgE_PrpD_C"/>
</dbReference>
<proteinExistence type="inferred from homology"/>
<sequence length="466" mass="51589">MGKVSNAFIDFACEYSNYNKLPERVIQGAKKVLLDGIGDALGGISSDKGKIGVSMARAMGGVPQSTLIGIGGKYSAPVAAFANAEMLNGLDLDPVPHIPPIVVPALLAVAEAQGASGKELLAALSVGQEVARRLSRVLLSIMTVSVMKCGKTPDIFGNSNEHIIGAAVGNGILMGLDREQMAHAIAISAYFCSLPVCRDWESTMPKSMIKYVPVSWMAQGSVQAAQLAKFGYTGNKETLDTDLGFPAIYCREEGVWDPDKVIERLGEEWFSTAYSFKPYPCCRYLHSVLDCFYKLLGKYRFAPHEIESVDCYTSAFVAHPDQYAVENQIDAQFSGPYCIALAAMNYKPGPAWQDTQALTDPAIHDFMHRVKMHVAPEYAEHKKKDQRSWYGRVEVHARSQVFTEETLYSKGTNMEGWELSDEEFYDRFRTCASVILPKYKIERAIEIIEHIEDYPSLDKLMENITL</sequence>
<dbReference type="InterPro" id="IPR045336">
    <property type="entry name" value="MmgE_PrpD_N"/>
</dbReference>
<evidence type="ECO:0000259" key="2">
    <source>
        <dbReference type="Pfam" id="PF03972"/>
    </source>
</evidence>
<dbReference type="InterPro" id="IPR042188">
    <property type="entry name" value="MmgE/PrpD_sf_2"/>
</dbReference>
<dbReference type="GO" id="GO:0016829">
    <property type="term" value="F:lyase activity"/>
    <property type="evidence" value="ECO:0007669"/>
    <property type="project" value="InterPro"/>
</dbReference>
<dbReference type="Pfam" id="PF03972">
    <property type="entry name" value="MmgE_PrpD_N"/>
    <property type="match status" value="1"/>
</dbReference>
<comment type="similarity">
    <text evidence="1">Belongs to the PrpD family.</text>
</comment>
<gene>
    <name evidence="4" type="ORF">H8S57_03915</name>
</gene>
<dbReference type="RefSeq" id="WP_186906774.1">
    <property type="nucleotide sequence ID" value="NZ_JACOPP010000003.1"/>
</dbReference>
<evidence type="ECO:0000313" key="5">
    <source>
        <dbReference type="Proteomes" id="UP000661435"/>
    </source>
</evidence>